<sequence length="211" mass="23482">MAAALEPRRLADAQARHAQEVEELRGRLAAACPGREPDDLFLLRYVLSYEGGGPGAAAAAARAIAWREKHRGLVAAAQACTDELASEPLKEWISLEHLRVIDSCLVARFAGQTSTPQGFPLYVIHSGRCRLRKLMDTVDIKSVALWLTWRNEIGYWRCDAATRRSGLLMKQVVVMSMEGALMSGQDPRFFVSYGKSSKRSEYLHPQLLARQ</sequence>
<dbReference type="Proteomes" id="UP001189429">
    <property type="component" value="Unassembled WGS sequence"/>
</dbReference>
<dbReference type="Gene3D" id="3.40.525.10">
    <property type="entry name" value="CRAL-TRIO lipid binding domain"/>
    <property type="match status" value="1"/>
</dbReference>
<organism evidence="1 2">
    <name type="scientific">Prorocentrum cordatum</name>
    <dbReference type="NCBI Taxonomy" id="2364126"/>
    <lineage>
        <taxon>Eukaryota</taxon>
        <taxon>Sar</taxon>
        <taxon>Alveolata</taxon>
        <taxon>Dinophyceae</taxon>
        <taxon>Prorocentrales</taxon>
        <taxon>Prorocentraceae</taxon>
        <taxon>Prorocentrum</taxon>
    </lineage>
</organism>
<evidence type="ECO:0008006" key="3">
    <source>
        <dbReference type="Google" id="ProtNLM"/>
    </source>
</evidence>
<dbReference type="EMBL" id="CAUYUJ010019204">
    <property type="protein sequence ID" value="CAK0889397.1"/>
    <property type="molecule type" value="Genomic_DNA"/>
</dbReference>
<evidence type="ECO:0000313" key="2">
    <source>
        <dbReference type="Proteomes" id="UP001189429"/>
    </source>
</evidence>
<feature type="non-terminal residue" evidence="1">
    <location>
        <position position="211"/>
    </location>
</feature>
<proteinExistence type="predicted"/>
<protein>
    <recommendedName>
        <fullName evidence="3">CRAL/TRIO N-terminal domain-containing protein</fullName>
    </recommendedName>
</protein>
<gene>
    <name evidence="1" type="ORF">PCOR1329_LOCUS69923</name>
</gene>
<reference evidence="1" key="1">
    <citation type="submission" date="2023-10" db="EMBL/GenBank/DDBJ databases">
        <authorList>
            <person name="Chen Y."/>
            <person name="Shah S."/>
            <person name="Dougan E. K."/>
            <person name="Thang M."/>
            <person name="Chan C."/>
        </authorList>
    </citation>
    <scope>NUCLEOTIDE SEQUENCE [LARGE SCALE GENOMIC DNA]</scope>
</reference>
<comment type="caution">
    <text evidence="1">The sequence shown here is derived from an EMBL/GenBank/DDBJ whole genome shotgun (WGS) entry which is preliminary data.</text>
</comment>
<evidence type="ECO:0000313" key="1">
    <source>
        <dbReference type="EMBL" id="CAK0889397.1"/>
    </source>
</evidence>
<dbReference type="InterPro" id="IPR036865">
    <property type="entry name" value="CRAL-TRIO_dom_sf"/>
</dbReference>
<name>A0ABN9WRS4_9DINO</name>
<accession>A0ABN9WRS4</accession>
<keyword evidence="2" id="KW-1185">Reference proteome</keyword>